<dbReference type="RefSeq" id="WP_105246236.1">
    <property type="nucleotide sequence ID" value="NZ_PSZM01000025.1"/>
</dbReference>
<keyword evidence="2" id="KW-1185">Reference proteome</keyword>
<protein>
    <submittedName>
        <fullName evidence="1">Uncharacterized protein</fullName>
    </submittedName>
</protein>
<comment type="caution">
    <text evidence="1">The sequence shown here is derived from an EMBL/GenBank/DDBJ whole genome shotgun (WGS) entry which is preliminary data.</text>
</comment>
<dbReference type="EMBL" id="PSZM01000025">
    <property type="protein sequence ID" value="PQL94131.1"/>
    <property type="molecule type" value="Genomic_DNA"/>
</dbReference>
<name>A0A2S8AF37_9FLAO</name>
<dbReference type="AlphaFoldDB" id="A0A2S8AF37"/>
<accession>A0A2S8AF37</accession>
<proteinExistence type="predicted"/>
<evidence type="ECO:0000313" key="1">
    <source>
        <dbReference type="EMBL" id="PQL94131.1"/>
    </source>
</evidence>
<sequence length="115" mass="13831">MKLKKETVLQIVKDYQDRYPNIKGNGNFKIQSFLAKKDNQKNNIWFVTEDNELFGEIHEFIYVISDEKGEVEYTMNELGTKNPHIPESDETWDKFTDEDIERMNNGEWDDKWDNY</sequence>
<organism evidence="1 2">
    <name type="scientific">Apibacter adventoris</name>
    <dbReference type="NCBI Taxonomy" id="1679466"/>
    <lineage>
        <taxon>Bacteria</taxon>
        <taxon>Pseudomonadati</taxon>
        <taxon>Bacteroidota</taxon>
        <taxon>Flavobacteriia</taxon>
        <taxon>Flavobacteriales</taxon>
        <taxon>Weeksellaceae</taxon>
        <taxon>Apibacter</taxon>
    </lineage>
</organism>
<evidence type="ECO:0000313" key="2">
    <source>
        <dbReference type="Proteomes" id="UP000238042"/>
    </source>
</evidence>
<gene>
    <name evidence="1" type="ORF">C4S77_04040</name>
</gene>
<reference evidence="1 2" key="1">
    <citation type="submission" date="2018-02" db="EMBL/GenBank/DDBJ databases">
        <title>Genome sequences of Apibacter spp., gut symbionts of Asian honey bees.</title>
        <authorList>
            <person name="Kwong W.K."/>
            <person name="Steele M.I."/>
            <person name="Moran N.A."/>
        </authorList>
    </citation>
    <scope>NUCLEOTIDE SEQUENCE [LARGE SCALE GENOMIC DNA]</scope>
    <source>
        <strain evidence="2">wkB301</strain>
    </source>
</reference>
<dbReference type="OrthoDB" id="1152652at2"/>
<dbReference type="Proteomes" id="UP000238042">
    <property type="component" value="Unassembled WGS sequence"/>
</dbReference>